<dbReference type="Proteomes" id="UP000095564">
    <property type="component" value="Unassembled WGS sequence"/>
</dbReference>
<sequence>MRKRIFNQATGRLNQLFVICMVFVLSTRLITMDSFVTVVYAATEDQTFDHQIMIESYLQRETRTIYPDGKMEIVKEYALKPGINANSEKDNDKKNLAFFEDVRVLNIMNIIKMILAKIVKFMLNSVFHMAFGFAALLKNKLMEKIAVSISKQIFIKILSKINEWKAKSL</sequence>
<reference evidence="2 3" key="1">
    <citation type="submission" date="2015-09" db="EMBL/GenBank/DDBJ databases">
        <authorList>
            <consortium name="Pathogen Informatics"/>
        </authorList>
    </citation>
    <scope>NUCLEOTIDE SEQUENCE [LARGE SCALE GENOMIC DNA]</scope>
    <source>
        <strain evidence="2 3">2789STDY5834908</strain>
    </source>
</reference>
<accession>A0A174PKC1</accession>
<dbReference type="EMBL" id="CZAU01000016">
    <property type="protein sequence ID" value="CUP61654.1"/>
    <property type="molecule type" value="Genomic_DNA"/>
</dbReference>
<feature type="transmembrane region" description="Helical" evidence="1">
    <location>
        <begin position="12"/>
        <end position="30"/>
    </location>
</feature>
<dbReference type="AlphaFoldDB" id="A0A174PKC1"/>
<evidence type="ECO:0000313" key="3">
    <source>
        <dbReference type="Proteomes" id="UP000095564"/>
    </source>
</evidence>
<protein>
    <submittedName>
        <fullName evidence="2">Uncharacterized protein</fullName>
    </submittedName>
</protein>
<evidence type="ECO:0000256" key="1">
    <source>
        <dbReference type="SAM" id="Phobius"/>
    </source>
</evidence>
<keyword evidence="1" id="KW-1133">Transmembrane helix</keyword>
<evidence type="ECO:0000313" key="2">
    <source>
        <dbReference type="EMBL" id="CUP61654.1"/>
    </source>
</evidence>
<feature type="transmembrane region" description="Helical" evidence="1">
    <location>
        <begin position="118"/>
        <end position="137"/>
    </location>
</feature>
<dbReference type="RefSeq" id="WP_055160385.1">
    <property type="nucleotide sequence ID" value="NZ_CZAU01000016.1"/>
</dbReference>
<keyword evidence="1" id="KW-0472">Membrane</keyword>
<organism evidence="2 3">
    <name type="scientific">Anaerostipes hadrus</name>
    <dbReference type="NCBI Taxonomy" id="649756"/>
    <lineage>
        <taxon>Bacteria</taxon>
        <taxon>Bacillati</taxon>
        <taxon>Bacillota</taxon>
        <taxon>Clostridia</taxon>
        <taxon>Lachnospirales</taxon>
        <taxon>Lachnospiraceae</taxon>
        <taxon>Anaerostipes</taxon>
    </lineage>
</organism>
<name>A0A174PKC1_ANAHA</name>
<proteinExistence type="predicted"/>
<keyword evidence="1" id="KW-0812">Transmembrane</keyword>
<gene>
    <name evidence="2" type="ORF">ERS852520_01776</name>
</gene>